<dbReference type="GeneID" id="117646578"/>
<dbReference type="AlphaFoldDB" id="A0A6P8Z935"/>
<evidence type="ECO:0000256" key="1">
    <source>
        <dbReference type="SAM" id="MobiDB-lite"/>
    </source>
</evidence>
<gene>
    <name evidence="3" type="primary">LOC117646578</name>
</gene>
<dbReference type="KEGG" id="tpal:117646578"/>
<name>A0A6P8Z935_THRPL</name>
<proteinExistence type="predicted"/>
<dbReference type="RefSeq" id="XP_034243512.1">
    <property type="nucleotide sequence ID" value="XM_034387621.1"/>
</dbReference>
<evidence type="ECO:0000313" key="2">
    <source>
        <dbReference type="Proteomes" id="UP000515158"/>
    </source>
</evidence>
<accession>A0A6P8Z935</accession>
<organism evidence="3">
    <name type="scientific">Thrips palmi</name>
    <name type="common">Melon thrips</name>
    <dbReference type="NCBI Taxonomy" id="161013"/>
    <lineage>
        <taxon>Eukaryota</taxon>
        <taxon>Metazoa</taxon>
        <taxon>Ecdysozoa</taxon>
        <taxon>Arthropoda</taxon>
        <taxon>Hexapoda</taxon>
        <taxon>Insecta</taxon>
        <taxon>Pterygota</taxon>
        <taxon>Neoptera</taxon>
        <taxon>Paraneoptera</taxon>
        <taxon>Thysanoptera</taxon>
        <taxon>Terebrantia</taxon>
        <taxon>Thripoidea</taxon>
        <taxon>Thripidae</taxon>
        <taxon>Thrips</taxon>
    </lineage>
</organism>
<dbReference type="InParanoid" id="A0A6P8Z935"/>
<protein>
    <submittedName>
        <fullName evidence="3">Uncharacterized protein LOC117646578</fullName>
    </submittedName>
</protein>
<evidence type="ECO:0000313" key="3">
    <source>
        <dbReference type="RefSeq" id="XP_034243512.1"/>
    </source>
</evidence>
<keyword evidence="2" id="KW-1185">Reference proteome</keyword>
<sequence length="208" mass="23001">MGCGKTDEAAISNAKEYAKRLMKIHDGEAVQSEEPNPILGDDWDMVARKSQVPGLYDEVIPQDTEAGCSTERSYCQSSTLAQSEQAMPEAPADAEEEEDASCNNSAVPAPMVQPSTSERFSRFGRNVNERLICHSNSAIIDDMKHPSSTQKKVSFQLLLHLLLQVVDIPRDPLAKNSARRRRSCYDIELLGAFAKANMFAHDMSLVLQ</sequence>
<reference evidence="3" key="1">
    <citation type="submission" date="2025-08" db="UniProtKB">
        <authorList>
            <consortium name="RefSeq"/>
        </authorList>
    </citation>
    <scope>IDENTIFICATION</scope>
    <source>
        <tissue evidence="3">Total insect</tissue>
    </source>
</reference>
<dbReference type="Proteomes" id="UP000515158">
    <property type="component" value="Unplaced"/>
</dbReference>
<feature type="region of interest" description="Disordered" evidence="1">
    <location>
        <begin position="77"/>
        <end position="99"/>
    </location>
</feature>